<comment type="caution">
    <text evidence="1">The sequence shown here is derived from an EMBL/GenBank/DDBJ whole genome shotgun (WGS) entry which is preliminary data.</text>
</comment>
<organism evidence="1 2">
    <name type="scientific">Rhododendron molle</name>
    <name type="common">Chinese azalea</name>
    <name type="synonym">Azalea mollis</name>
    <dbReference type="NCBI Taxonomy" id="49168"/>
    <lineage>
        <taxon>Eukaryota</taxon>
        <taxon>Viridiplantae</taxon>
        <taxon>Streptophyta</taxon>
        <taxon>Embryophyta</taxon>
        <taxon>Tracheophyta</taxon>
        <taxon>Spermatophyta</taxon>
        <taxon>Magnoliopsida</taxon>
        <taxon>eudicotyledons</taxon>
        <taxon>Gunneridae</taxon>
        <taxon>Pentapetalae</taxon>
        <taxon>asterids</taxon>
        <taxon>Ericales</taxon>
        <taxon>Ericaceae</taxon>
        <taxon>Ericoideae</taxon>
        <taxon>Rhodoreae</taxon>
        <taxon>Rhododendron</taxon>
    </lineage>
</organism>
<proteinExistence type="predicted"/>
<dbReference type="EMBL" id="CM046393">
    <property type="protein sequence ID" value="KAI8549528.1"/>
    <property type="molecule type" value="Genomic_DNA"/>
</dbReference>
<protein>
    <submittedName>
        <fullName evidence="1">Uncharacterized protein</fullName>
    </submittedName>
</protein>
<reference evidence="1" key="1">
    <citation type="submission" date="2022-02" db="EMBL/GenBank/DDBJ databases">
        <title>Plant Genome Project.</title>
        <authorList>
            <person name="Zhang R.-G."/>
        </authorList>
    </citation>
    <scope>NUCLEOTIDE SEQUENCE</scope>
    <source>
        <strain evidence="1">AT1</strain>
    </source>
</reference>
<evidence type="ECO:0000313" key="1">
    <source>
        <dbReference type="EMBL" id="KAI8549528.1"/>
    </source>
</evidence>
<gene>
    <name evidence="1" type="ORF">RHMOL_Rhmol06G0031800</name>
</gene>
<sequence length="272" mass="30380">MSFATTGAPAAKEGTRIASGKGGGVSGLGTSPYGGAGPQAHASLDEYQFPFRGIEINILKFAYLKVLSPRLNSERLPGQPVAQISGFILSCDSSTEYSFGVVLLELITGRKPVGEFGDGVDIVRWVKKTISELVQWVPTNKHHKPVQDCHHLRRREAYDEGSRAHVRKASQIHVEIIRDNYFRLINSPLFVPVLFQHSLKELEEQRVANLDHIFGTEPVMIVTPSTDSEVALDFKFWKDVVCCTGRARCWIINTRQSRFEELKNMRAITLCP</sequence>
<evidence type="ECO:0000313" key="2">
    <source>
        <dbReference type="Proteomes" id="UP001062846"/>
    </source>
</evidence>
<keyword evidence="2" id="KW-1185">Reference proteome</keyword>
<accession>A0ACC0N8C9</accession>
<name>A0ACC0N8C9_RHOML</name>
<dbReference type="Proteomes" id="UP001062846">
    <property type="component" value="Chromosome 6"/>
</dbReference>